<keyword evidence="1" id="KW-0444">Lipid biosynthesis</keyword>
<proteinExistence type="predicted"/>
<keyword evidence="3" id="KW-0443">Lipid metabolism</keyword>
<accession>A0A1H6UTC6</accession>
<evidence type="ECO:0000313" key="4">
    <source>
        <dbReference type="EMBL" id="SEI94946.1"/>
    </source>
</evidence>
<evidence type="ECO:0000256" key="2">
    <source>
        <dbReference type="ARBA" id="ARBA00022801"/>
    </source>
</evidence>
<dbReference type="EMBL" id="FNXY01000004">
    <property type="protein sequence ID" value="SEI94946.1"/>
    <property type="molecule type" value="Genomic_DNA"/>
</dbReference>
<keyword evidence="2" id="KW-0378">Hydrolase</keyword>
<dbReference type="PANTHER" id="PTHR38764">
    <property type="entry name" value="ACYL CARRIER PROTEIN PHOSPHODIESTERASE"/>
    <property type="match status" value="1"/>
</dbReference>
<keyword evidence="5" id="KW-1185">Reference proteome</keyword>
<reference evidence="4 5" key="1">
    <citation type="submission" date="2016-10" db="EMBL/GenBank/DDBJ databases">
        <authorList>
            <person name="de Groot N.N."/>
        </authorList>
    </citation>
    <scope>NUCLEOTIDE SEQUENCE [LARGE SCALE GENOMIC DNA]</scope>
    <source>
        <strain evidence="4 5">DSM 19938</strain>
    </source>
</reference>
<dbReference type="GO" id="GO:0008770">
    <property type="term" value="F:[acyl-carrier-protein] phosphodiesterase activity"/>
    <property type="evidence" value="ECO:0007669"/>
    <property type="project" value="InterPro"/>
</dbReference>
<dbReference type="Proteomes" id="UP000199532">
    <property type="component" value="Unassembled WGS sequence"/>
</dbReference>
<dbReference type="InterPro" id="IPR007431">
    <property type="entry name" value="ACP_PD"/>
</dbReference>
<dbReference type="Pfam" id="PF04336">
    <property type="entry name" value="ACP_PD"/>
    <property type="match status" value="1"/>
</dbReference>
<dbReference type="GO" id="GO:0006633">
    <property type="term" value="P:fatty acid biosynthetic process"/>
    <property type="evidence" value="ECO:0007669"/>
    <property type="project" value="InterPro"/>
</dbReference>
<dbReference type="STRING" id="408657.SAMN04487995_2690"/>
<name>A0A1H6UTC6_9BACT</name>
<organism evidence="4 5">
    <name type="scientific">Dyadobacter koreensis</name>
    <dbReference type="NCBI Taxonomy" id="408657"/>
    <lineage>
        <taxon>Bacteria</taxon>
        <taxon>Pseudomonadati</taxon>
        <taxon>Bacteroidota</taxon>
        <taxon>Cytophagia</taxon>
        <taxon>Cytophagales</taxon>
        <taxon>Spirosomataceae</taxon>
        <taxon>Dyadobacter</taxon>
    </lineage>
</organism>
<dbReference type="AlphaFoldDB" id="A0A1H6UTC6"/>
<evidence type="ECO:0000256" key="3">
    <source>
        <dbReference type="ARBA" id="ARBA00023098"/>
    </source>
</evidence>
<sequence length="217" mass="25484">MNLEKQTYGNFAKMSFFMNFLAHLLLSGDDEEVIIGNYVGDFIKGRLTGDKIIGWSEEFLLGVKLHRHIDMYTDEHPIVRDAKHKAADVLGKTAGIAIDIYFDYFLAKYFNQFCSETLDGYSARIYEVIRRNDPLIPVHMKSMVRTMIKQDWLNTYRTLEGIKLTFGRLSRRAEFLDVLNLAEEDLEKNEDFYHEKFNLFFPLLQKEAARFITENRQ</sequence>
<protein>
    <submittedName>
        <fullName evidence="4">Acyl carrier protein phosphodiesterase</fullName>
    </submittedName>
</protein>
<dbReference type="PANTHER" id="PTHR38764:SF1">
    <property type="entry name" value="ACYL CARRIER PROTEIN PHOSPHODIESTERASE"/>
    <property type="match status" value="1"/>
</dbReference>
<evidence type="ECO:0000313" key="5">
    <source>
        <dbReference type="Proteomes" id="UP000199532"/>
    </source>
</evidence>
<evidence type="ECO:0000256" key="1">
    <source>
        <dbReference type="ARBA" id="ARBA00022516"/>
    </source>
</evidence>
<gene>
    <name evidence="4" type="ORF">SAMN04487995_2690</name>
</gene>